<evidence type="ECO:0000256" key="1">
    <source>
        <dbReference type="ARBA" id="ARBA00004496"/>
    </source>
</evidence>
<evidence type="ECO:0000256" key="2">
    <source>
        <dbReference type="ARBA" id="ARBA00010655"/>
    </source>
</evidence>
<feature type="region of interest" description="Disordered" evidence="11">
    <location>
        <begin position="195"/>
        <end position="215"/>
    </location>
</feature>
<dbReference type="SUPFAM" id="SSF48371">
    <property type="entry name" value="ARM repeat"/>
    <property type="match status" value="1"/>
</dbReference>
<keyword evidence="4" id="KW-0963">Cytoplasm</keyword>
<protein>
    <recommendedName>
        <fullName evidence="3">MYND-type zinc finger protein samB</fullName>
    </recommendedName>
    <alternativeName>
        <fullName evidence="9">Suppressor of anucleate metulae protein B</fullName>
    </alternativeName>
</protein>
<dbReference type="AlphaFoldDB" id="A0A3N4HZD9"/>
<dbReference type="InterPro" id="IPR051664">
    <property type="entry name" value="MYND-type_zinc_finger"/>
</dbReference>
<feature type="compositionally biased region" description="Polar residues" evidence="11">
    <location>
        <begin position="303"/>
        <end position="312"/>
    </location>
</feature>
<evidence type="ECO:0000259" key="12">
    <source>
        <dbReference type="PROSITE" id="PS50865"/>
    </source>
</evidence>
<organism evidence="13 14">
    <name type="scientific">Ascobolus immersus RN42</name>
    <dbReference type="NCBI Taxonomy" id="1160509"/>
    <lineage>
        <taxon>Eukaryota</taxon>
        <taxon>Fungi</taxon>
        <taxon>Dikarya</taxon>
        <taxon>Ascomycota</taxon>
        <taxon>Pezizomycotina</taxon>
        <taxon>Pezizomycetes</taxon>
        <taxon>Pezizales</taxon>
        <taxon>Ascobolaceae</taxon>
        <taxon>Ascobolus</taxon>
    </lineage>
</organism>
<feature type="compositionally biased region" description="Basic residues" evidence="11">
    <location>
        <begin position="201"/>
        <end position="210"/>
    </location>
</feature>
<dbReference type="InterPro" id="IPR016024">
    <property type="entry name" value="ARM-type_fold"/>
</dbReference>
<reference evidence="13 14" key="1">
    <citation type="journal article" date="2018" name="Nat. Ecol. Evol.">
        <title>Pezizomycetes genomes reveal the molecular basis of ectomycorrhizal truffle lifestyle.</title>
        <authorList>
            <person name="Murat C."/>
            <person name="Payen T."/>
            <person name="Noel B."/>
            <person name="Kuo A."/>
            <person name="Morin E."/>
            <person name="Chen J."/>
            <person name="Kohler A."/>
            <person name="Krizsan K."/>
            <person name="Balestrini R."/>
            <person name="Da Silva C."/>
            <person name="Montanini B."/>
            <person name="Hainaut M."/>
            <person name="Levati E."/>
            <person name="Barry K.W."/>
            <person name="Belfiori B."/>
            <person name="Cichocki N."/>
            <person name="Clum A."/>
            <person name="Dockter R.B."/>
            <person name="Fauchery L."/>
            <person name="Guy J."/>
            <person name="Iotti M."/>
            <person name="Le Tacon F."/>
            <person name="Lindquist E.A."/>
            <person name="Lipzen A."/>
            <person name="Malagnac F."/>
            <person name="Mello A."/>
            <person name="Molinier V."/>
            <person name="Miyauchi S."/>
            <person name="Poulain J."/>
            <person name="Riccioni C."/>
            <person name="Rubini A."/>
            <person name="Sitrit Y."/>
            <person name="Splivallo R."/>
            <person name="Traeger S."/>
            <person name="Wang M."/>
            <person name="Zifcakova L."/>
            <person name="Wipf D."/>
            <person name="Zambonelli A."/>
            <person name="Paolocci F."/>
            <person name="Nowrousian M."/>
            <person name="Ottonello S."/>
            <person name="Baldrian P."/>
            <person name="Spatafora J.W."/>
            <person name="Henrissat B."/>
            <person name="Nagy L.G."/>
            <person name="Aury J.M."/>
            <person name="Wincker P."/>
            <person name="Grigoriev I.V."/>
            <person name="Bonfante P."/>
            <person name="Martin F.M."/>
        </authorList>
    </citation>
    <scope>NUCLEOTIDE SEQUENCE [LARGE SCALE GENOMIC DNA]</scope>
    <source>
        <strain evidence="13 14">RN42</strain>
    </source>
</reference>
<evidence type="ECO:0000256" key="10">
    <source>
        <dbReference type="PROSITE-ProRule" id="PRU00134"/>
    </source>
</evidence>
<evidence type="ECO:0000256" key="8">
    <source>
        <dbReference type="ARBA" id="ARBA00025097"/>
    </source>
</evidence>
<dbReference type="PROSITE" id="PS50865">
    <property type="entry name" value="ZF_MYND_2"/>
    <property type="match status" value="1"/>
</dbReference>
<evidence type="ECO:0000256" key="9">
    <source>
        <dbReference type="ARBA" id="ARBA00031540"/>
    </source>
</evidence>
<dbReference type="FunFam" id="6.10.140.2220:FF:000003">
    <property type="entry name" value="MYND-type zinc finger protein"/>
    <property type="match status" value="1"/>
</dbReference>
<proteinExistence type="inferred from homology"/>
<evidence type="ECO:0000256" key="11">
    <source>
        <dbReference type="SAM" id="MobiDB-lite"/>
    </source>
</evidence>
<dbReference type="SUPFAM" id="SSF144232">
    <property type="entry name" value="HIT/MYND zinc finger-like"/>
    <property type="match status" value="1"/>
</dbReference>
<feature type="domain" description="MYND-type" evidence="12">
    <location>
        <begin position="516"/>
        <end position="557"/>
    </location>
</feature>
<feature type="region of interest" description="Disordered" evidence="11">
    <location>
        <begin position="252"/>
        <end position="312"/>
    </location>
</feature>
<feature type="compositionally biased region" description="Basic and acidic residues" evidence="11">
    <location>
        <begin position="136"/>
        <end position="163"/>
    </location>
</feature>
<dbReference type="Proteomes" id="UP000275078">
    <property type="component" value="Unassembled WGS sequence"/>
</dbReference>
<dbReference type="EMBL" id="ML119702">
    <property type="protein sequence ID" value="RPA79212.1"/>
    <property type="molecule type" value="Genomic_DNA"/>
</dbReference>
<evidence type="ECO:0000313" key="14">
    <source>
        <dbReference type="Proteomes" id="UP000275078"/>
    </source>
</evidence>
<dbReference type="InterPro" id="IPR002893">
    <property type="entry name" value="Znf_MYND"/>
</dbReference>
<keyword evidence="7" id="KW-0862">Zinc</keyword>
<evidence type="ECO:0000256" key="7">
    <source>
        <dbReference type="ARBA" id="ARBA00022833"/>
    </source>
</evidence>
<feature type="compositionally biased region" description="Polar residues" evidence="11">
    <location>
        <begin position="253"/>
        <end position="263"/>
    </location>
</feature>
<comment type="function">
    <text evidence="8">Involved in determination of the onset of polarized growth and morphogenesis. Plays a role in the regulation of branching in hyphae and spore formation.</text>
</comment>
<dbReference type="OrthoDB" id="5594178at2759"/>
<dbReference type="PANTHER" id="PTHR47442">
    <property type="entry name" value="MYND-TYPE ZINC FINGER PROTEIN MUB1"/>
    <property type="match status" value="1"/>
</dbReference>
<keyword evidence="14" id="KW-1185">Reference proteome</keyword>
<gene>
    <name evidence="13" type="ORF">BJ508DRAFT_145134</name>
</gene>
<evidence type="ECO:0000256" key="3">
    <source>
        <dbReference type="ARBA" id="ARBA00019873"/>
    </source>
</evidence>
<dbReference type="GO" id="GO:0007163">
    <property type="term" value="P:establishment or maintenance of cell polarity"/>
    <property type="evidence" value="ECO:0007669"/>
    <property type="project" value="TreeGrafter"/>
</dbReference>
<feature type="region of interest" description="Disordered" evidence="11">
    <location>
        <begin position="136"/>
        <end position="174"/>
    </location>
</feature>
<evidence type="ECO:0000256" key="5">
    <source>
        <dbReference type="ARBA" id="ARBA00022723"/>
    </source>
</evidence>
<keyword evidence="5" id="KW-0479">Metal-binding</keyword>
<dbReference type="Pfam" id="PF01753">
    <property type="entry name" value="zf-MYND"/>
    <property type="match status" value="1"/>
</dbReference>
<accession>A0A3N4HZD9</accession>
<comment type="subcellular location">
    <subcellularLocation>
        <location evidence="1">Cytoplasm</location>
    </subcellularLocation>
</comment>
<name>A0A3N4HZD9_ASCIM</name>
<dbReference type="GO" id="GO:1990304">
    <property type="term" value="C:MUB1-RAD6-UBR2 ubiquitin ligase complex"/>
    <property type="evidence" value="ECO:0007669"/>
    <property type="project" value="TreeGrafter"/>
</dbReference>
<comment type="similarity">
    <text evidence="2">Belongs to the MUB1/samB family.</text>
</comment>
<evidence type="ECO:0000256" key="6">
    <source>
        <dbReference type="ARBA" id="ARBA00022771"/>
    </source>
</evidence>
<keyword evidence="6 10" id="KW-0863">Zinc-finger</keyword>
<evidence type="ECO:0000313" key="13">
    <source>
        <dbReference type="EMBL" id="RPA79212.1"/>
    </source>
</evidence>
<evidence type="ECO:0000256" key="4">
    <source>
        <dbReference type="ARBA" id="ARBA00022490"/>
    </source>
</evidence>
<dbReference type="PANTHER" id="PTHR47442:SF1">
    <property type="entry name" value="MYND-TYPE ZINC FINGER PROTEIN MUB1"/>
    <property type="match status" value="1"/>
</dbReference>
<dbReference type="GO" id="GO:0008270">
    <property type="term" value="F:zinc ion binding"/>
    <property type="evidence" value="ECO:0007669"/>
    <property type="project" value="UniProtKB-KW"/>
</dbReference>
<dbReference type="GO" id="GO:0005737">
    <property type="term" value="C:cytoplasm"/>
    <property type="evidence" value="ECO:0007669"/>
    <property type="project" value="UniProtKB-SubCell"/>
</dbReference>
<dbReference type="GO" id="GO:0006511">
    <property type="term" value="P:ubiquitin-dependent protein catabolic process"/>
    <property type="evidence" value="ECO:0007669"/>
    <property type="project" value="TreeGrafter"/>
</dbReference>
<sequence length="563" mass="63018">MRQVNFSIPGVNKASVGITTALYDRRALDCTSTLPLINSLHHLAYLTASSARIRDILTVDGGVERLVCILKEGRSKDMMSMWMWNLALQCVMNIGVRGSETVRTRVVEADIVPVIATILDNYIQVIEKYRTKAQEEKKAGEAHQHKSFLERSNRSAGENGERSSRRHGAPTSIAIPPAMGQAQQALAGAEDLHRPLNPTERHRHWHHSHHSRDVVLRTHNTQPSAGTLATAMDVSDGVLRPVRAEDRLPSMLGITSQPESPMTPNAPQPPQRQPRNNQRPPTRHRRSQSAGSDSGNGEPLASENASETTENANMNIVRVEGQDSMLESVDAPMTLNAAGSEGQDGETFGITHLARSPVDGSINPAPTAPQLGFSPGTTSVPVNTIPTQQRPPVDMNVSVALPTMPREEDVLMALQILAYVSKYCNLREYFQKTHLVPALQINRDIEYLDDPEALNSQPEQEIEEEYLLPDDYNIFPLVEKFTIRHHSSQMQYWAAVVMRNLCRKDDSRGGIRQCAYYECGKWEDQPRQFAKCRRCRRTKYCSKECQKSAWVYHRHWCVAACNP</sequence>
<dbReference type="Gene3D" id="6.10.140.2220">
    <property type="match status" value="1"/>
</dbReference>